<evidence type="ECO:0000313" key="3">
    <source>
        <dbReference type="Proteomes" id="UP000076761"/>
    </source>
</evidence>
<accession>A0A165NKN1</accession>
<proteinExistence type="predicted"/>
<dbReference type="OrthoDB" id="3014170at2759"/>
<organism evidence="2 3">
    <name type="scientific">Neolentinus lepideus HHB14362 ss-1</name>
    <dbReference type="NCBI Taxonomy" id="1314782"/>
    <lineage>
        <taxon>Eukaryota</taxon>
        <taxon>Fungi</taxon>
        <taxon>Dikarya</taxon>
        <taxon>Basidiomycota</taxon>
        <taxon>Agaricomycotina</taxon>
        <taxon>Agaricomycetes</taxon>
        <taxon>Gloeophyllales</taxon>
        <taxon>Gloeophyllaceae</taxon>
        <taxon>Neolentinus</taxon>
    </lineage>
</organism>
<dbReference type="EMBL" id="KV425633">
    <property type="protein sequence ID" value="KZT19779.1"/>
    <property type="molecule type" value="Genomic_DNA"/>
</dbReference>
<feature type="region of interest" description="Disordered" evidence="1">
    <location>
        <begin position="388"/>
        <end position="421"/>
    </location>
</feature>
<evidence type="ECO:0000256" key="1">
    <source>
        <dbReference type="SAM" id="MobiDB-lite"/>
    </source>
</evidence>
<dbReference type="Proteomes" id="UP000076761">
    <property type="component" value="Unassembled WGS sequence"/>
</dbReference>
<dbReference type="InParanoid" id="A0A165NKN1"/>
<feature type="compositionally biased region" description="Basic and acidic residues" evidence="1">
    <location>
        <begin position="27"/>
        <end position="65"/>
    </location>
</feature>
<feature type="compositionally biased region" description="Basic and acidic residues" evidence="1">
    <location>
        <begin position="72"/>
        <end position="102"/>
    </location>
</feature>
<evidence type="ECO:0000313" key="2">
    <source>
        <dbReference type="EMBL" id="KZT19779.1"/>
    </source>
</evidence>
<feature type="region of interest" description="Disordered" evidence="1">
    <location>
        <begin position="184"/>
        <end position="293"/>
    </location>
</feature>
<name>A0A165NKN1_9AGAM</name>
<reference evidence="2 3" key="1">
    <citation type="journal article" date="2016" name="Mol. Biol. Evol.">
        <title>Comparative Genomics of Early-Diverging Mushroom-Forming Fungi Provides Insights into the Origins of Lignocellulose Decay Capabilities.</title>
        <authorList>
            <person name="Nagy L.G."/>
            <person name="Riley R."/>
            <person name="Tritt A."/>
            <person name="Adam C."/>
            <person name="Daum C."/>
            <person name="Floudas D."/>
            <person name="Sun H."/>
            <person name="Yadav J.S."/>
            <person name="Pangilinan J."/>
            <person name="Larsson K.H."/>
            <person name="Matsuura K."/>
            <person name="Barry K."/>
            <person name="Labutti K."/>
            <person name="Kuo R."/>
            <person name="Ohm R.A."/>
            <person name="Bhattacharya S.S."/>
            <person name="Shirouzu T."/>
            <person name="Yoshinaga Y."/>
            <person name="Martin F.M."/>
            <person name="Grigoriev I.V."/>
            <person name="Hibbett D.S."/>
        </authorList>
    </citation>
    <scope>NUCLEOTIDE SEQUENCE [LARGE SCALE GENOMIC DNA]</scope>
    <source>
        <strain evidence="2 3">HHB14362 ss-1</strain>
    </source>
</reference>
<feature type="compositionally biased region" description="Acidic residues" evidence="1">
    <location>
        <begin position="541"/>
        <end position="551"/>
    </location>
</feature>
<gene>
    <name evidence="2" type="ORF">NEOLEDRAFT_1183090</name>
</gene>
<dbReference type="AlphaFoldDB" id="A0A165NKN1"/>
<feature type="region of interest" description="Disordered" evidence="1">
    <location>
        <begin position="536"/>
        <end position="558"/>
    </location>
</feature>
<protein>
    <submittedName>
        <fullName evidence="2">Uncharacterized protein</fullName>
    </submittedName>
</protein>
<keyword evidence="3" id="KW-1185">Reference proteome</keyword>
<sequence length="824" mass="90681">MPRKRATKAQEELPVAPTAPKKQKGRRTPEEKIAQENARRVKEEAKQAHDELAAKEKQQKKEERAMIYPMSKKREHDKAERQKAAQEAKAAKKEQAAREVEAVRSTAQDRVAALEMEAARADLERRSSRITSIEDTQPRLLKRSYAVADLHEHAATSASPSLEDVPDETGIPFKHIRARILDPSSDAGDVVNALSRGKHEHTFMLQAPSDSESKDEMSSQLSELEEEEQEVTTELDDEEVPAQLSGEEVDQLASDVQSKHSLSPATASSQTRTQKKKGKAKAEHKPSFCGGVDQRRSFFTQDESLTVHGHGVSITQSQGERASRASQARTAIGKHSTPIRSGNASTKYDRLQDRLADAWGGVSNNSPLVTSRIHRPLPVPELGRHWGIGSTHTFGRPPSSISRIHENSESESETNANTDENNIMQLTDTEVEERQAALVSPQKMPAARAANKKLMVIGAASKLPTAVGGPDKMNDSLLITPIPPKPRKRTTAMMAAAVVDGKKPKGPRAQAAKSVGIKEEPIDLTISVPPKVSGEVIDIGDSGDSEESDSEGDTRKGSGLAAWFHGDHDSLDGDAAQAVHGEFLITKNTVIYERARQKLYDWRNGIGQAAVQAVDAHFNAHPQKYNSLDARQKWAAYMLENYRFAYWDTADPDADEWSGVLCSSLMEKTLAYHYSWFKHGKDVLIPQLLNGDGEEKVPVGAIGLATSALERILTKWSMRHAAISKKNGKTIILAAPKNEKSDNKGKMKQGTGVHFTADEYSEMTRAWSNCADHCDAKQFQQLLSSAMHTAGASTRWLSLFKTYESDEDPRAQLGGHSRRDGARR</sequence>
<feature type="compositionally biased region" description="Polar residues" evidence="1">
    <location>
        <begin position="254"/>
        <end position="272"/>
    </location>
</feature>
<feature type="compositionally biased region" description="Acidic residues" evidence="1">
    <location>
        <begin position="223"/>
        <end position="240"/>
    </location>
</feature>
<feature type="region of interest" description="Disordered" evidence="1">
    <location>
        <begin position="1"/>
        <end position="102"/>
    </location>
</feature>